<evidence type="ECO:0000313" key="11">
    <source>
        <dbReference type="Proteomes" id="UP000034883"/>
    </source>
</evidence>
<dbReference type="PANTHER" id="PTHR13929:SF0">
    <property type="entry name" value="UBIA PRENYLTRANSFERASE DOMAIN-CONTAINING PROTEIN 1"/>
    <property type="match status" value="1"/>
</dbReference>
<feature type="transmembrane region" description="Helical" evidence="9">
    <location>
        <begin position="215"/>
        <end position="234"/>
    </location>
</feature>
<dbReference type="Proteomes" id="UP000034883">
    <property type="component" value="Chromosome"/>
</dbReference>
<evidence type="ECO:0000256" key="5">
    <source>
        <dbReference type="ARBA" id="ARBA00022679"/>
    </source>
</evidence>
<evidence type="ECO:0000256" key="6">
    <source>
        <dbReference type="ARBA" id="ARBA00022692"/>
    </source>
</evidence>
<dbReference type="InterPro" id="IPR026046">
    <property type="entry name" value="UBIAD1"/>
</dbReference>
<dbReference type="STRING" id="927083.DB32_005152"/>
<feature type="transmembrane region" description="Helical" evidence="9">
    <location>
        <begin position="272"/>
        <end position="293"/>
    </location>
</feature>
<evidence type="ECO:0000256" key="2">
    <source>
        <dbReference type="ARBA" id="ARBA00004863"/>
    </source>
</evidence>
<dbReference type="GO" id="GO:0009234">
    <property type="term" value="P:menaquinone biosynthetic process"/>
    <property type="evidence" value="ECO:0007669"/>
    <property type="project" value="UniProtKB-UniPathway"/>
</dbReference>
<dbReference type="CDD" id="cd13962">
    <property type="entry name" value="PT_UbiA_UBIAD1"/>
    <property type="match status" value="1"/>
</dbReference>
<comment type="subcellular location">
    <subcellularLocation>
        <location evidence="1">Membrane</location>
        <topology evidence="1">Multi-pass membrane protein</topology>
    </subcellularLocation>
</comment>
<dbReference type="UniPathway" id="UPA00079"/>
<evidence type="ECO:0000256" key="3">
    <source>
        <dbReference type="ARBA" id="ARBA00022428"/>
    </source>
</evidence>
<feature type="transmembrane region" description="Helical" evidence="9">
    <location>
        <begin position="170"/>
        <end position="194"/>
    </location>
</feature>
<evidence type="ECO:0000256" key="7">
    <source>
        <dbReference type="ARBA" id="ARBA00022989"/>
    </source>
</evidence>
<dbReference type="Pfam" id="PF01040">
    <property type="entry name" value="UbiA"/>
    <property type="match status" value="1"/>
</dbReference>
<dbReference type="GO" id="GO:0004659">
    <property type="term" value="F:prenyltransferase activity"/>
    <property type="evidence" value="ECO:0007669"/>
    <property type="project" value="InterPro"/>
</dbReference>
<comment type="pathway">
    <text evidence="2">Quinol/quinone metabolism; menaquinone biosynthesis.</text>
</comment>
<name>A0A0F6YL75_9BACT</name>
<keyword evidence="7 9" id="KW-1133">Transmembrane helix</keyword>
<dbReference type="GO" id="GO:0042371">
    <property type="term" value="P:vitamin K biosynthetic process"/>
    <property type="evidence" value="ECO:0007669"/>
    <property type="project" value="TreeGrafter"/>
</dbReference>
<keyword evidence="5 10" id="KW-0808">Transferase</keyword>
<accession>A0A0F6YL75</accession>
<dbReference type="RefSeq" id="WP_053235193.1">
    <property type="nucleotide sequence ID" value="NZ_CP011125.1"/>
</dbReference>
<feature type="transmembrane region" description="Helical" evidence="9">
    <location>
        <begin position="91"/>
        <end position="110"/>
    </location>
</feature>
<keyword evidence="6 9" id="KW-0812">Transmembrane</keyword>
<sequence>MLRALLQATRPLAHANVAPPILYGQALAYAMTGAFSWRALALAQIFGLVDHLFIVFANDFADREADARNDGFNAFSGGSRVLPEGRLAPRVILGLAIACSIVLVAGTIPFALERPLLPVLACAAIALMVMYSYPPLALSYRGGGEWLQAIGVGLVLPLVGFHAQEPSLRAIPWLALVPTIVLGLAGNVLTALPDEPADRATSKRTWAVRRGVPRAARDLVALVALAIVLGGIVLPFPTHLARVVATALPLGVLGASLPLLPREVMRRSELLVFMIVAGAASTGALVAWTIALACG</sequence>
<dbReference type="EMBL" id="CP011125">
    <property type="protein sequence ID" value="AKF08003.1"/>
    <property type="molecule type" value="Genomic_DNA"/>
</dbReference>
<dbReference type="PANTHER" id="PTHR13929">
    <property type="entry name" value="1,4-DIHYDROXY-2-NAPHTHOATE OCTAPRENYLTRANSFERASE"/>
    <property type="match status" value="1"/>
</dbReference>
<dbReference type="InterPro" id="IPR044878">
    <property type="entry name" value="UbiA_sf"/>
</dbReference>
<dbReference type="InterPro" id="IPR000537">
    <property type="entry name" value="UbiA_prenyltransferase"/>
</dbReference>
<evidence type="ECO:0000256" key="1">
    <source>
        <dbReference type="ARBA" id="ARBA00004141"/>
    </source>
</evidence>
<reference evidence="10 11" key="1">
    <citation type="submission" date="2015-03" db="EMBL/GenBank/DDBJ databases">
        <title>Genome assembly of Sandaracinus amylolyticus DSM 53668.</title>
        <authorList>
            <person name="Sharma G."/>
            <person name="Subramanian S."/>
        </authorList>
    </citation>
    <scope>NUCLEOTIDE SEQUENCE [LARGE SCALE GENOMIC DNA]</scope>
    <source>
        <strain evidence="10 11">DSM 53668</strain>
    </source>
</reference>
<feature type="transmembrane region" description="Helical" evidence="9">
    <location>
        <begin position="240"/>
        <end position="260"/>
    </location>
</feature>
<keyword evidence="11" id="KW-1185">Reference proteome</keyword>
<keyword evidence="3" id="KW-0474">Menaquinone biosynthesis</keyword>
<protein>
    <submittedName>
        <fullName evidence="10">1,4-dihydroxy-2-naphthoate polyprenyltransferase</fullName>
    </submittedName>
</protein>
<gene>
    <name evidence="10" type="ORF">DB32_005152</name>
</gene>
<keyword evidence="8 9" id="KW-0472">Membrane</keyword>
<dbReference type="OrthoDB" id="322620at2"/>
<dbReference type="AlphaFoldDB" id="A0A0F6YL75"/>
<dbReference type="KEGG" id="samy:DB32_005152"/>
<feature type="transmembrane region" description="Helical" evidence="9">
    <location>
        <begin position="116"/>
        <end position="134"/>
    </location>
</feature>
<proteinExistence type="predicted"/>
<dbReference type="GO" id="GO:0016020">
    <property type="term" value="C:membrane"/>
    <property type="evidence" value="ECO:0007669"/>
    <property type="project" value="UniProtKB-SubCell"/>
</dbReference>
<evidence type="ECO:0000313" key="10">
    <source>
        <dbReference type="EMBL" id="AKF08003.1"/>
    </source>
</evidence>
<evidence type="ECO:0000256" key="9">
    <source>
        <dbReference type="SAM" id="Phobius"/>
    </source>
</evidence>
<evidence type="ECO:0000256" key="4">
    <source>
        <dbReference type="ARBA" id="ARBA00022475"/>
    </source>
</evidence>
<dbReference type="Gene3D" id="1.10.357.140">
    <property type="entry name" value="UbiA prenyltransferase"/>
    <property type="match status" value="1"/>
</dbReference>
<evidence type="ECO:0000256" key="8">
    <source>
        <dbReference type="ARBA" id="ARBA00023136"/>
    </source>
</evidence>
<organism evidence="10 11">
    <name type="scientific">Sandaracinus amylolyticus</name>
    <dbReference type="NCBI Taxonomy" id="927083"/>
    <lineage>
        <taxon>Bacteria</taxon>
        <taxon>Pseudomonadati</taxon>
        <taxon>Myxococcota</taxon>
        <taxon>Polyangia</taxon>
        <taxon>Polyangiales</taxon>
        <taxon>Sandaracinaceae</taxon>
        <taxon>Sandaracinus</taxon>
    </lineage>
</organism>
<keyword evidence="4" id="KW-1003">Cell membrane</keyword>